<reference evidence="2 4" key="2">
    <citation type="journal article" date="2013" name="Nature">
        <title>Insights into bilaterian evolution from three spiralian genomes.</title>
        <authorList>
            <person name="Simakov O."/>
            <person name="Marletaz F."/>
            <person name="Cho S.J."/>
            <person name="Edsinger-Gonzales E."/>
            <person name="Havlak P."/>
            <person name="Hellsten U."/>
            <person name="Kuo D.H."/>
            <person name="Larsson T."/>
            <person name="Lv J."/>
            <person name="Arendt D."/>
            <person name="Savage R."/>
            <person name="Osoegawa K."/>
            <person name="de Jong P."/>
            <person name="Grimwood J."/>
            <person name="Chapman J.A."/>
            <person name="Shapiro H."/>
            <person name="Aerts A."/>
            <person name="Otillar R.P."/>
            <person name="Terry A.Y."/>
            <person name="Boore J.L."/>
            <person name="Grigoriev I.V."/>
            <person name="Lindberg D.R."/>
            <person name="Seaver E.C."/>
            <person name="Weisblat D.A."/>
            <person name="Putnam N.H."/>
            <person name="Rokhsar D.S."/>
        </authorList>
    </citation>
    <scope>NUCLEOTIDE SEQUENCE</scope>
    <source>
        <strain evidence="2 4">I ESC-2004</strain>
    </source>
</reference>
<feature type="chain" id="PRO_5008787662" description="Endonuclease/exonuclease/phosphatase domain-containing protein" evidence="1">
    <location>
        <begin position="28"/>
        <end position="225"/>
    </location>
</feature>
<evidence type="ECO:0000313" key="3">
    <source>
        <dbReference type="EnsemblMetazoa" id="CapteP186420"/>
    </source>
</evidence>
<dbReference type="Proteomes" id="UP000014760">
    <property type="component" value="Unassembled WGS sequence"/>
</dbReference>
<proteinExistence type="predicted"/>
<dbReference type="EMBL" id="AMQN01009688">
    <property type="status" value="NOT_ANNOTATED_CDS"/>
    <property type="molecule type" value="Genomic_DNA"/>
</dbReference>
<dbReference type="InterPro" id="IPR036691">
    <property type="entry name" value="Endo/exonu/phosph_ase_sf"/>
</dbReference>
<dbReference type="Gene3D" id="3.60.10.10">
    <property type="entry name" value="Endonuclease/exonuclease/phosphatase"/>
    <property type="match status" value="1"/>
</dbReference>
<dbReference type="AlphaFoldDB" id="R7U3F8"/>
<dbReference type="HOGENOM" id="CLU_1230950_0_0_1"/>
<dbReference type="EnsemblMetazoa" id="CapteT186420">
    <property type="protein sequence ID" value="CapteP186420"/>
    <property type="gene ID" value="CapteG186420"/>
</dbReference>
<accession>R7U3F8</accession>
<protein>
    <recommendedName>
        <fullName evidence="5">Endonuclease/exonuclease/phosphatase domain-containing protein</fullName>
    </recommendedName>
</protein>
<evidence type="ECO:0000256" key="1">
    <source>
        <dbReference type="SAM" id="SignalP"/>
    </source>
</evidence>
<sequence>MPQHLQIELRLFLHLTLMSCYIAPSDSQFHSFAPLAEMKNKMSTSPQEKFNIIGDMNARFGESRTGFSKENSPFVRVNGDTCLISPEYISAITSFEVHQTPLLRSDHAPINLNINREKCRSQPEDLTETLLRAENLHSIQTATSANEEVTQKRKPIRMHEFDQDMIREELRGAETPALEPFKQCHLLHAWRFYTLRFVVILTKPFNEAYPWSGALFAAKSGNIAE</sequence>
<keyword evidence="1" id="KW-0732">Signal</keyword>
<keyword evidence="4" id="KW-1185">Reference proteome</keyword>
<dbReference type="EMBL" id="KB305961">
    <property type="protein sequence ID" value="ELU00494.1"/>
    <property type="molecule type" value="Genomic_DNA"/>
</dbReference>
<evidence type="ECO:0008006" key="5">
    <source>
        <dbReference type="Google" id="ProtNLM"/>
    </source>
</evidence>
<gene>
    <name evidence="2" type="ORF">CAPTEDRAFT_186420</name>
</gene>
<evidence type="ECO:0000313" key="4">
    <source>
        <dbReference type="Proteomes" id="UP000014760"/>
    </source>
</evidence>
<reference evidence="3" key="3">
    <citation type="submission" date="2015-06" db="UniProtKB">
        <authorList>
            <consortium name="EnsemblMetazoa"/>
        </authorList>
    </citation>
    <scope>IDENTIFICATION</scope>
</reference>
<organism evidence="2">
    <name type="scientific">Capitella teleta</name>
    <name type="common">Polychaete worm</name>
    <dbReference type="NCBI Taxonomy" id="283909"/>
    <lineage>
        <taxon>Eukaryota</taxon>
        <taxon>Metazoa</taxon>
        <taxon>Spiralia</taxon>
        <taxon>Lophotrochozoa</taxon>
        <taxon>Annelida</taxon>
        <taxon>Polychaeta</taxon>
        <taxon>Sedentaria</taxon>
        <taxon>Scolecida</taxon>
        <taxon>Capitellidae</taxon>
        <taxon>Capitella</taxon>
    </lineage>
</organism>
<feature type="signal peptide" evidence="1">
    <location>
        <begin position="1"/>
        <end position="27"/>
    </location>
</feature>
<dbReference type="SUPFAM" id="SSF56219">
    <property type="entry name" value="DNase I-like"/>
    <property type="match status" value="1"/>
</dbReference>
<name>R7U3F8_CAPTE</name>
<reference evidence="4" key="1">
    <citation type="submission" date="2012-12" db="EMBL/GenBank/DDBJ databases">
        <authorList>
            <person name="Hellsten U."/>
            <person name="Grimwood J."/>
            <person name="Chapman J.A."/>
            <person name="Shapiro H."/>
            <person name="Aerts A."/>
            <person name="Otillar R.P."/>
            <person name="Terry A.Y."/>
            <person name="Boore J.L."/>
            <person name="Simakov O."/>
            <person name="Marletaz F."/>
            <person name="Cho S.-J."/>
            <person name="Edsinger-Gonzales E."/>
            <person name="Havlak P."/>
            <person name="Kuo D.-H."/>
            <person name="Larsson T."/>
            <person name="Lv J."/>
            <person name="Arendt D."/>
            <person name="Savage R."/>
            <person name="Osoegawa K."/>
            <person name="de Jong P."/>
            <person name="Lindberg D.R."/>
            <person name="Seaver E.C."/>
            <person name="Weisblat D.A."/>
            <person name="Putnam N.H."/>
            <person name="Grigoriev I.V."/>
            <person name="Rokhsar D.S."/>
        </authorList>
    </citation>
    <scope>NUCLEOTIDE SEQUENCE</scope>
    <source>
        <strain evidence="4">I ESC-2004</strain>
    </source>
</reference>
<evidence type="ECO:0000313" key="2">
    <source>
        <dbReference type="EMBL" id="ELU00494.1"/>
    </source>
</evidence>